<accession>A0AAU9ENM4</accession>
<dbReference type="Proteomes" id="UP001366166">
    <property type="component" value="Chromosome"/>
</dbReference>
<dbReference type="EMBL" id="AP028679">
    <property type="protein sequence ID" value="BEQ16129.1"/>
    <property type="molecule type" value="Genomic_DNA"/>
</dbReference>
<proteinExistence type="predicted"/>
<dbReference type="RefSeq" id="WP_338601523.1">
    <property type="nucleotide sequence ID" value="NZ_AP028679.1"/>
</dbReference>
<evidence type="ECO:0008006" key="3">
    <source>
        <dbReference type="Google" id="ProtNLM"/>
    </source>
</evidence>
<reference evidence="2" key="1">
    <citation type="journal article" date="2023" name="Arch. Microbiol.">
        <title>Desulfoferula mesophilus gen. nov. sp. nov., a mesophilic sulfate-reducing bacterium isolated from a brackish lake sediment.</title>
        <authorList>
            <person name="Watanabe T."/>
            <person name="Yabe T."/>
            <person name="Tsuji J.M."/>
            <person name="Fukui M."/>
        </authorList>
    </citation>
    <scope>NUCLEOTIDE SEQUENCE [LARGE SCALE GENOMIC DNA]</scope>
    <source>
        <strain evidence="2">12FAK</strain>
    </source>
</reference>
<evidence type="ECO:0000313" key="2">
    <source>
        <dbReference type="Proteomes" id="UP001366166"/>
    </source>
</evidence>
<gene>
    <name evidence="1" type="ORF">FAK_31950</name>
</gene>
<dbReference type="KEGG" id="dmp:FAK_31950"/>
<name>A0AAU9ENM4_9BACT</name>
<protein>
    <recommendedName>
        <fullName evidence="3">DUF1285 domain-containing protein</fullName>
    </recommendedName>
</protein>
<organism evidence="1 2">
    <name type="scientific">Desulfoferula mesophila</name>
    <dbReference type="NCBI Taxonomy" id="3058419"/>
    <lineage>
        <taxon>Bacteria</taxon>
        <taxon>Pseudomonadati</taxon>
        <taxon>Thermodesulfobacteriota</taxon>
        <taxon>Desulfarculia</taxon>
        <taxon>Desulfarculales</taxon>
        <taxon>Desulfarculaceae</taxon>
        <taxon>Desulfoferula</taxon>
    </lineage>
</organism>
<dbReference type="AlphaFoldDB" id="A0AAU9ENM4"/>
<evidence type="ECO:0000313" key="1">
    <source>
        <dbReference type="EMBL" id="BEQ16129.1"/>
    </source>
</evidence>
<sequence length="161" mass="17557">MDELKPDLSAYMPEGWTGKYPPCQIQVNPDGEMSSQGRPMIHPTIIKLIYDSVRLEDGHYVVTIDGQTCELEVADTFHVVRQVDFAGEGATLTISDASREALDPATLSLSDNGIVYCQIKGGTFPARFSRAAYYQLAEKIVEKGEGFALELGGKSWPLAAA</sequence>
<keyword evidence="2" id="KW-1185">Reference proteome</keyword>